<keyword evidence="5 13" id="KW-1133">Transmembrane helix</keyword>
<dbReference type="FunFam" id="3.40.50.2300:FF:000310">
    <property type="entry name" value="Glutamate receptor"/>
    <property type="match status" value="1"/>
</dbReference>
<name>A0A8K0MU46_COCNU</name>
<keyword evidence="4 13" id="KW-0812">Transmembrane</keyword>
<evidence type="ECO:0000256" key="13">
    <source>
        <dbReference type="SAM" id="Phobius"/>
    </source>
</evidence>
<dbReference type="OrthoDB" id="5984008at2759"/>
<dbReference type="SMART" id="SM00079">
    <property type="entry name" value="PBPe"/>
    <property type="match status" value="2"/>
</dbReference>
<evidence type="ECO:0000256" key="12">
    <source>
        <dbReference type="ARBA" id="ARBA00049638"/>
    </source>
</evidence>
<dbReference type="FunFam" id="3.40.190.10:FF:000103">
    <property type="entry name" value="Glutamate receptor"/>
    <property type="match status" value="2"/>
</dbReference>
<evidence type="ECO:0000256" key="7">
    <source>
        <dbReference type="ARBA" id="ARBA00023136"/>
    </source>
</evidence>
<dbReference type="PANTHER" id="PTHR34836:SF1">
    <property type="entry name" value="OS09G0428600 PROTEIN"/>
    <property type="match status" value="1"/>
</dbReference>
<evidence type="ECO:0000259" key="14">
    <source>
        <dbReference type="SMART" id="SM00079"/>
    </source>
</evidence>
<feature type="transmembrane region" description="Helical" evidence="13">
    <location>
        <begin position="710"/>
        <end position="734"/>
    </location>
</feature>
<dbReference type="FunFam" id="3.40.50.2300:FF:000188">
    <property type="entry name" value="Glutamate receptor"/>
    <property type="match status" value="1"/>
</dbReference>
<dbReference type="GO" id="GO:0015276">
    <property type="term" value="F:ligand-gated monoatomic ion channel activity"/>
    <property type="evidence" value="ECO:0007669"/>
    <property type="project" value="InterPro"/>
</dbReference>
<dbReference type="Pfam" id="PF00060">
    <property type="entry name" value="Lig_chan"/>
    <property type="match status" value="2"/>
</dbReference>
<keyword evidence="7 13" id="KW-0472">Membrane</keyword>
<organism evidence="15 16">
    <name type="scientific">Cocos nucifera</name>
    <name type="common">Coconut palm</name>
    <dbReference type="NCBI Taxonomy" id="13894"/>
    <lineage>
        <taxon>Eukaryota</taxon>
        <taxon>Viridiplantae</taxon>
        <taxon>Streptophyta</taxon>
        <taxon>Embryophyta</taxon>
        <taxon>Tracheophyta</taxon>
        <taxon>Spermatophyta</taxon>
        <taxon>Magnoliopsida</taxon>
        <taxon>Liliopsida</taxon>
        <taxon>Arecaceae</taxon>
        <taxon>Arecoideae</taxon>
        <taxon>Cocoseae</taxon>
        <taxon>Attaleinae</taxon>
        <taxon>Cocos</taxon>
    </lineage>
</organism>
<keyword evidence="8 15" id="KW-0675">Receptor</keyword>
<reference evidence="15" key="1">
    <citation type="journal article" date="2017" name="Gigascience">
        <title>The genome draft of coconut (Cocos nucifera).</title>
        <authorList>
            <person name="Xiao Y."/>
            <person name="Xu P."/>
            <person name="Fan H."/>
            <person name="Baudouin L."/>
            <person name="Xia W."/>
            <person name="Bocs S."/>
            <person name="Xu J."/>
            <person name="Li Q."/>
            <person name="Guo A."/>
            <person name="Zhou L."/>
            <person name="Li J."/>
            <person name="Wu Y."/>
            <person name="Ma Z."/>
            <person name="Armero A."/>
            <person name="Issali A.E."/>
            <person name="Liu N."/>
            <person name="Peng M."/>
            <person name="Yang Y."/>
        </authorList>
    </citation>
    <scope>NUCLEOTIDE SEQUENCE</scope>
    <source>
        <tissue evidence="15">Spear leaf of Hainan Tall coconut</tissue>
    </source>
</reference>
<dbReference type="CDD" id="cd19990">
    <property type="entry name" value="PBP1_GABAb_receptor_plant"/>
    <property type="match status" value="2"/>
</dbReference>
<dbReference type="InterPro" id="IPR001828">
    <property type="entry name" value="ANF_lig-bd_rcpt"/>
</dbReference>
<dbReference type="FunFam" id="1.10.287.70:FF:000163">
    <property type="entry name" value="Glutamate receptor"/>
    <property type="match status" value="1"/>
</dbReference>
<dbReference type="FunFam" id="3.40.50.2300:FF:000169">
    <property type="entry name" value="Glutamate receptor"/>
    <property type="match status" value="1"/>
</dbReference>
<dbReference type="InterPro" id="IPR044440">
    <property type="entry name" value="GABAb_receptor_plant_PBP1"/>
</dbReference>
<dbReference type="Gene3D" id="3.40.50.2300">
    <property type="match status" value="5"/>
</dbReference>
<dbReference type="SUPFAM" id="SSF53822">
    <property type="entry name" value="Periplasmic binding protein-like I"/>
    <property type="match status" value="2"/>
</dbReference>
<evidence type="ECO:0000256" key="8">
    <source>
        <dbReference type="ARBA" id="ARBA00023170"/>
    </source>
</evidence>
<feature type="domain" description="Ionotropic glutamate receptor C-terminal" evidence="14">
    <location>
        <begin position="384"/>
        <end position="689"/>
    </location>
</feature>
<keyword evidence="10" id="KW-1071">Ligand-gated ion channel</keyword>
<dbReference type="PANTHER" id="PTHR34836">
    <property type="entry name" value="OS06G0188250 PROTEIN"/>
    <property type="match status" value="1"/>
</dbReference>
<dbReference type="Gene3D" id="3.40.190.10">
    <property type="entry name" value="Periplasmic binding protein-like II"/>
    <property type="match status" value="3"/>
</dbReference>
<proteinExistence type="predicted"/>
<evidence type="ECO:0000256" key="6">
    <source>
        <dbReference type="ARBA" id="ARBA00023065"/>
    </source>
</evidence>
<dbReference type="Proteomes" id="UP000797356">
    <property type="component" value="Chromosome 1"/>
</dbReference>
<evidence type="ECO:0000256" key="10">
    <source>
        <dbReference type="ARBA" id="ARBA00023286"/>
    </source>
</evidence>
<comment type="caution">
    <text evidence="15">The sequence shown here is derived from an EMBL/GenBank/DDBJ whole genome shotgun (WGS) entry which is preliminary data.</text>
</comment>
<evidence type="ECO:0000256" key="2">
    <source>
        <dbReference type="ARBA" id="ARBA00011095"/>
    </source>
</evidence>
<feature type="transmembrane region" description="Helical" evidence="13">
    <location>
        <begin position="533"/>
        <end position="551"/>
    </location>
</feature>
<evidence type="ECO:0000256" key="3">
    <source>
        <dbReference type="ARBA" id="ARBA00022448"/>
    </source>
</evidence>
<feature type="domain" description="Ionotropic glutamate receptor C-terminal" evidence="14">
    <location>
        <begin position="1189"/>
        <end position="1503"/>
    </location>
</feature>
<dbReference type="Pfam" id="PF01094">
    <property type="entry name" value="ANF_receptor"/>
    <property type="match status" value="2"/>
</dbReference>
<dbReference type="InterPro" id="IPR028082">
    <property type="entry name" value="Peripla_BP_I"/>
</dbReference>
<dbReference type="Gene3D" id="1.10.287.70">
    <property type="match status" value="2"/>
</dbReference>
<keyword evidence="3" id="KW-0813">Transport</keyword>
<evidence type="ECO:0000256" key="11">
    <source>
        <dbReference type="ARBA" id="ARBA00023303"/>
    </source>
</evidence>
<keyword evidence="11" id="KW-0407">Ion channel</keyword>
<gene>
    <name evidence="15" type="ORF">COCNU_01G003910</name>
</gene>
<protein>
    <submittedName>
        <fullName evidence="15">Ionotropic glutamate receptor</fullName>
    </submittedName>
</protein>
<comment type="subcellular location">
    <subcellularLocation>
        <location evidence="1">Membrane</location>
        <topology evidence="1">Multi-pass membrane protein</topology>
    </subcellularLocation>
</comment>
<accession>A0A8K0MU46</accession>
<evidence type="ECO:0000313" key="15">
    <source>
        <dbReference type="EMBL" id="KAG1326457.1"/>
    </source>
</evidence>
<keyword evidence="6" id="KW-0406">Ion transport</keyword>
<dbReference type="InterPro" id="IPR015683">
    <property type="entry name" value="Ionotropic_Glu_rcpt"/>
</dbReference>
<sequence length="1597" mass="177752">MELFLLLPLLGIEYKDNIMSPKIAIDLLKNVQAQAIIGPQTSTQAKFVIELGDKTQVPIISFSANSPSLSSQTSYFIRTAWSDSSQAKVIASIVQAFKWREVVPIFEDSDYGSGIVPYLVDAFQEIGAYVPYRSKIPVSATKDKILNELYKLKDKRTRVFVVHMTYSLGLQLFSSANEAGMMKEGYVWITTYGLTDVVDLNGSSAISVMKGVLGVKPYVNETKRLRDFKMRWRKKYYQEDPNAEVSEPTTFGLWAYDTVWALAAAAEGLNSTNYTSQESDLYDSSTDLATLGSSLTGPNLRDRIINSNFSGMSGKFHLIDGQLESSAFEIINVVGHGETRVGFWTPAYNLSGRMDMKADLQSINWPGGNKAKPKGWEWPTSGKTLRIGVPVKPGFSQFVKLEKDNKTVGKAYCTEVFDAVMKNLPYHVPYTYVAFADAKGESNGTYDDLVYQVYLENFDAVVGDVTIIANRSLYVDFTLPYTESGVSMLVPIKDKRHKSAWTFLEPLTTDLWLASGAFFVFTGEKVASNLSRVVVIIWVFVVLILQSSYTANLTSMLTVQQLEPTVTDLDELIRNGNYVGYLNDSFMPGLLRRLNFNESRIIAYNSPEEYHDALSNGTVAAIVDEIPYIKVFLSKYCNKYAMVGRTYKTDGFGFVFPKGSPLVPDVSRAILDVTENGNMTDIEKMLYGDGNCLDQSDTTITSNGLTFNSFWGLFVISGAATLCAVVLHLGGFLYEHRKILRTSDSENSVCQKLALLAKLYDQADPSLHGPKKTGAGDEQVINDIVPSLHDNSRLRSPSSICNYGRGDFGPEDDTGTPPEERGTPAVDLLKNVQVQAIIGPQASSQTEFVADLGNKTQIPILSFSATSPSLSSARTPYFVRATFNDSSQAGAIAAIVEHFGWREVVPIYGDTDYGAGIIPALTDALQDVEARVPYRSVISPSASDDQLVEELYKLMTMQTRVFVVHMMPRLASRLFQRAQELGMMTDDYAWITTDGVTDLLDLLDPTVIDSMQGVIGVRPYVPRSKEIVNFTARFKARFRRENPTVEPTDPTVFQLWAYDAAWALALAVEKVGASSPLFKQKPTQIGYNSDLAKLGESQTGPKILEAISNTQFHGLAGEFRLIDGQLQSSAFEIVNVNGKGGRGIGFWTPASGISRLPLSSIKTGLKPVIWPGDSTTVPKGWQIPTNGKKLQIGVPAKTGFTEFVNVSRDPFTNETTVTGYCVDVFEAVMNALPYAVPYEYVPYYDLESYDHLVRQVSEKKFDAVVGDVTIIANRASYVDFTLPYTESGVMMIVPVKEDKRKNIWIFLKPLTTDLWLGSLSFFVFTGFVVWVIEHRINKQFRGAPTQQLGLIFYFAFSTLVFAHREKLESNLSRFTVIIWVFVVLILTSSYTASLTSMLTVQQLQPTVTDVNELLKNGEYIGYQDGSFVLGMLEKMNFPKNKMRNYSTVDQYAQALRNGSAYGGVAAIFDEIPYLKLFLSEHCADYTMVGRTYKTDGFGFGWEMPVSGRKLRIGVLLRKRISEFVKVERDPTTNTTTVSGYRIDVFEAAIQKLPYAIPHEYIPFENSKGRTAGTYDDLVYQVHLQETKTFELNKNSPF</sequence>
<dbReference type="GO" id="GO:0016020">
    <property type="term" value="C:membrane"/>
    <property type="evidence" value="ECO:0007669"/>
    <property type="project" value="UniProtKB-SubCell"/>
</dbReference>
<keyword evidence="16" id="KW-1185">Reference proteome</keyword>
<comment type="subunit">
    <text evidence="2">May form heteromers.</text>
</comment>
<feature type="transmembrane region" description="Helical" evidence="13">
    <location>
        <begin position="1374"/>
        <end position="1392"/>
    </location>
</feature>
<dbReference type="EMBL" id="CM017872">
    <property type="protein sequence ID" value="KAG1326457.1"/>
    <property type="molecule type" value="Genomic_DNA"/>
</dbReference>
<dbReference type="FunFam" id="3.40.190.10:FF:000217">
    <property type="entry name" value="Glutamate receptor"/>
    <property type="match status" value="2"/>
</dbReference>
<evidence type="ECO:0000256" key="1">
    <source>
        <dbReference type="ARBA" id="ARBA00004141"/>
    </source>
</evidence>
<dbReference type="InterPro" id="IPR001320">
    <property type="entry name" value="Iontro_rcpt_C"/>
</dbReference>
<dbReference type="Pfam" id="PF10613">
    <property type="entry name" value="Lig_chan-Glu_bd"/>
    <property type="match status" value="2"/>
</dbReference>
<comment type="function">
    <text evidence="12">Glutamate-gated receptor that probably acts as a non-selective cation channel. May be involved in light-signal transduction and calcium homeostasis via the regulation of calcium influx into cells.</text>
</comment>
<evidence type="ECO:0000313" key="16">
    <source>
        <dbReference type="Proteomes" id="UP000797356"/>
    </source>
</evidence>
<dbReference type="CDD" id="cd13686">
    <property type="entry name" value="GluR_Plant"/>
    <property type="match status" value="2"/>
</dbReference>
<dbReference type="SUPFAM" id="SSF53850">
    <property type="entry name" value="Periplasmic binding protein-like II"/>
    <property type="match status" value="2"/>
</dbReference>
<evidence type="ECO:0000256" key="9">
    <source>
        <dbReference type="ARBA" id="ARBA00023180"/>
    </source>
</evidence>
<feature type="transmembrane region" description="Helical" evidence="13">
    <location>
        <begin position="1314"/>
        <end position="1332"/>
    </location>
</feature>
<keyword evidence="9" id="KW-0325">Glycoprotein</keyword>
<evidence type="ECO:0000256" key="4">
    <source>
        <dbReference type="ARBA" id="ARBA00022692"/>
    </source>
</evidence>
<reference evidence="15" key="2">
    <citation type="submission" date="2019-07" db="EMBL/GenBank/DDBJ databases">
        <authorList>
            <person name="Yang Y."/>
            <person name="Bocs S."/>
            <person name="Baudouin L."/>
        </authorList>
    </citation>
    <scope>NUCLEOTIDE SEQUENCE</scope>
    <source>
        <tissue evidence="15">Spear leaf of Hainan Tall coconut</tissue>
    </source>
</reference>
<evidence type="ECO:0000256" key="5">
    <source>
        <dbReference type="ARBA" id="ARBA00022989"/>
    </source>
</evidence>
<dbReference type="InterPro" id="IPR019594">
    <property type="entry name" value="Glu/Gly-bd"/>
</dbReference>